<organism evidence="2 3">
    <name type="scientific">Anopheles arabiensis</name>
    <name type="common">Mosquito</name>
    <dbReference type="NCBI Taxonomy" id="7173"/>
    <lineage>
        <taxon>Eukaryota</taxon>
        <taxon>Metazoa</taxon>
        <taxon>Ecdysozoa</taxon>
        <taxon>Arthropoda</taxon>
        <taxon>Hexapoda</taxon>
        <taxon>Insecta</taxon>
        <taxon>Pterygota</taxon>
        <taxon>Neoptera</taxon>
        <taxon>Endopterygota</taxon>
        <taxon>Diptera</taxon>
        <taxon>Nematocera</taxon>
        <taxon>Culicoidea</taxon>
        <taxon>Culicidae</taxon>
        <taxon>Anophelinae</taxon>
        <taxon>Anopheles</taxon>
    </lineage>
</organism>
<dbReference type="EMBL" id="APCN01003034">
    <property type="status" value="NOT_ANNOTATED_CDS"/>
    <property type="molecule type" value="Genomic_DNA"/>
</dbReference>
<keyword evidence="3" id="KW-1185">Reference proteome</keyword>
<proteinExistence type="predicted"/>
<dbReference type="Proteomes" id="UP000075840">
    <property type="component" value="Unassembled WGS sequence"/>
</dbReference>
<dbReference type="AlphaFoldDB" id="A0A182IHB4"/>
<dbReference type="VEuPathDB" id="VectorBase:AARA014846"/>
<feature type="region of interest" description="Disordered" evidence="1">
    <location>
        <begin position="46"/>
        <end position="78"/>
    </location>
</feature>
<dbReference type="EnsemblMetazoa" id="AARA014846-RA">
    <property type="protein sequence ID" value="AARA014846-PA"/>
    <property type="gene ID" value="AARA014846"/>
</dbReference>
<evidence type="ECO:0000313" key="3">
    <source>
        <dbReference type="Proteomes" id="UP000075840"/>
    </source>
</evidence>
<evidence type="ECO:0000256" key="1">
    <source>
        <dbReference type="SAM" id="MobiDB-lite"/>
    </source>
</evidence>
<accession>A0A182IHB4</accession>
<protein>
    <submittedName>
        <fullName evidence="2">Uncharacterized protein</fullName>
    </submittedName>
</protein>
<evidence type="ECO:0000313" key="2">
    <source>
        <dbReference type="EnsemblMetazoa" id="AARA014846-PA"/>
    </source>
</evidence>
<name>A0A182IHB4_ANOAR</name>
<sequence>AFRSCGDHCVFNQWGQGGLESTKYSDTFVHRFIWLPLGHLRVCAQRTRPAPHSRPHSSHASTETCQRARDARMTLWRR</sequence>
<reference evidence="2" key="1">
    <citation type="submission" date="2022-08" db="UniProtKB">
        <authorList>
            <consortium name="EnsemblMetazoa"/>
        </authorList>
    </citation>
    <scope>IDENTIFICATION</scope>
    <source>
        <strain evidence="2">Dongola</strain>
    </source>
</reference>